<dbReference type="Pfam" id="PF07690">
    <property type="entry name" value="MFS_1"/>
    <property type="match status" value="1"/>
</dbReference>
<feature type="transmembrane region" description="Helical" evidence="6">
    <location>
        <begin position="20"/>
        <end position="42"/>
    </location>
</feature>
<organism evidence="7 8">
    <name type="scientific">Actinorhabdospora filicis</name>
    <dbReference type="NCBI Taxonomy" id="1785913"/>
    <lineage>
        <taxon>Bacteria</taxon>
        <taxon>Bacillati</taxon>
        <taxon>Actinomycetota</taxon>
        <taxon>Actinomycetes</taxon>
        <taxon>Micromonosporales</taxon>
        <taxon>Micromonosporaceae</taxon>
        <taxon>Actinorhabdospora</taxon>
    </lineage>
</organism>
<feature type="transmembrane region" description="Helical" evidence="6">
    <location>
        <begin position="285"/>
        <end position="303"/>
    </location>
</feature>
<dbReference type="EMBL" id="BSTX01000003">
    <property type="protein sequence ID" value="GLZ79616.1"/>
    <property type="molecule type" value="Genomic_DNA"/>
</dbReference>
<name>A0A9W6SRW2_9ACTN</name>
<reference evidence="7" key="1">
    <citation type="submission" date="2023-03" db="EMBL/GenBank/DDBJ databases">
        <title>Actinorhabdospora filicis NBRC 111898.</title>
        <authorList>
            <person name="Ichikawa N."/>
            <person name="Sato H."/>
            <person name="Tonouchi N."/>
        </authorList>
    </citation>
    <scope>NUCLEOTIDE SEQUENCE</scope>
    <source>
        <strain evidence="7">NBRC 111898</strain>
    </source>
</reference>
<evidence type="ECO:0000256" key="1">
    <source>
        <dbReference type="ARBA" id="ARBA00004651"/>
    </source>
</evidence>
<dbReference type="InterPro" id="IPR036259">
    <property type="entry name" value="MFS_trans_sf"/>
</dbReference>
<dbReference type="GO" id="GO:0022857">
    <property type="term" value="F:transmembrane transporter activity"/>
    <property type="evidence" value="ECO:0007669"/>
    <property type="project" value="InterPro"/>
</dbReference>
<dbReference type="GO" id="GO:0005886">
    <property type="term" value="C:plasma membrane"/>
    <property type="evidence" value="ECO:0007669"/>
    <property type="project" value="UniProtKB-SubCell"/>
</dbReference>
<dbReference type="PANTHER" id="PTHR23513:SF17">
    <property type="entry name" value="MEMBRANE PROTEIN"/>
    <property type="match status" value="1"/>
</dbReference>
<evidence type="ECO:0000256" key="6">
    <source>
        <dbReference type="SAM" id="Phobius"/>
    </source>
</evidence>
<dbReference type="CDD" id="cd06173">
    <property type="entry name" value="MFS_MefA_like"/>
    <property type="match status" value="1"/>
</dbReference>
<feature type="transmembrane region" description="Helical" evidence="6">
    <location>
        <begin position="48"/>
        <end position="68"/>
    </location>
</feature>
<dbReference type="RefSeq" id="WP_285664761.1">
    <property type="nucleotide sequence ID" value="NZ_BSTX01000003.1"/>
</dbReference>
<feature type="transmembrane region" description="Helical" evidence="6">
    <location>
        <begin position="224"/>
        <end position="246"/>
    </location>
</feature>
<protein>
    <submittedName>
        <fullName evidence="7">MFS transporter</fullName>
    </submittedName>
</protein>
<sequence length="403" mass="40363">MLLEAPARAAHRDGNVLRWLGAYTTSVTGDVVYFLTLSWAASRAGGPAQVGLVLAAGAVPRAVLMLAGGVVADRFGPRRVVIAADLVRCVVMGAAAVSALFGPSLWTLVGVALVFGAADAMFMPAVGALPPRLTGPDQLTRVQAMRSLAVRASNACGPLIAAAALGLGSPAGFGTAAALFAVSLVLLAATRLRPVPDSPRAGGPWRDLREGLRHLRGDRVLSRLVVVIGLGEMCFSGPVAAGLVLLTGERGWAAGVLGGLLSGFSVGGAVSGLGLLAVGRFRRPGAVMALSLAASGILVAATGVLASPVAAIVCSGALGLSGGVAMVVGAAELQARTEPRYLGRITAVSTLATLGLSPLLLPLAGLVSQRWGAAWFFGGCAAVCLTAAALAPRIGRAPAKLTR</sequence>
<gene>
    <name evidence="7" type="ORF">Afil01_44230</name>
</gene>
<keyword evidence="4 6" id="KW-1133">Transmembrane helix</keyword>
<evidence type="ECO:0000256" key="5">
    <source>
        <dbReference type="ARBA" id="ARBA00023136"/>
    </source>
</evidence>
<feature type="transmembrane region" description="Helical" evidence="6">
    <location>
        <begin position="173"/>
        <end position="190"/>
    </location>
</feature>
<keyword evidence="5 6" id="KW-0472">Membrane</keyword>
<dbReference type="InterPro" id="IPR011701">
    <property type="entry name" value="MFS"/>
</dbReference>
<evidence type="ECO:0000256" key="4">
    <source>
        <dbReference type="ARBA" id="ARBA00022989"/>
    </source>
</evidence>
<dbReference type="AlphaFoldDB" id="A0A9W6SRW2"/>
<accession>A0A9W6SRW2</accession>
<proteinExistence type="predicted"/>
<feature type="transmembrane region" description="Helical" evidence="6">
    <location>
        <begin position="252"/>
        <end position="278"/>
    </location>
</feature>
<feature type="transmembrane region" description="Helical" evidence="6">
    <location>
        <begin position="341"/>
        <end position="361"/>
    </location>
</feature>
<dbReference type="Proteomes" id="UP001165079">
    <property type="component" value="Unassembled WGS sequence"/>
</dbReference>
<evidence type="ECO:0000313" key="7">
    <source>
        <dbReference type="EMBL" id="GLZ79616.1"/>
    </source>
</evidence>
<keyword evidence="3 6" id="KW-0812">Transmembrane</keyword>
<comment type="subcellular location">
    <subcellularLocation>
        <location evidence="1">Cell membrane</location>
        <topology evidence="1">Multi-pass membrane protein</topology>
    </subcellularLocation>
</comment>
<feature type="transmembrane region" description="Helical" evidence="6">
    <location>
        <begin position="373"/>
        <end position="391"/>
    </location>
</feature>
<keyword evidence="8" id="KW-1185">Reference proteome</keyword>
<evidence type="ECO:0000256" key="2">
    <source>
        <dbReference type="ARBA" id="ARBA00022475"/>
    </source>
</evidence>
<evidence type="ECO:0000256" key="3">
    <source>
        <dbReference type="ARBA" id="ARBA00022692"/>
    </source>
</evidence>
<dbReference type="Gene3D" id="1.20.1250.20">
    <property type="entry name" value="MFS general substrate transporter like domains"/>
    <property type="match status" value="1"/>
</dbReference>
<evidence type="ECO:0000313" key="8">
    <source>
        <dbReference type="Proteomes" id="UP001165079"/>
    </source>
</evidence>
<keyword evidence="2" id="KW-1003">Cell membrane</keyword>
<feature type="transmembrane region" description="Helical" evidence="6">
    <location>
        <begin position="309"/>
        <end position="329"/>
    </location>
</feature>
<comment type="caution">
    <text evidence="7">The sequence shown here is derived from an EMBL/GenBank/DDBJ whole genome shotgun (WGS) entry which is preliminary data.</text>
</comment>
<dbReference type="PANTHER" id="PTHR23513">
    <property type="entry name" value="INTEGRAL MEMBRANE EFFLUX PROTEIN-RELATED"/>
    <property type="match status" value="1"/>
</dbReference>
<dbReference type="SUPFAM" id="SSF103473">
    <property type="entry name" value="MFS general substrate transporter"/>
    <property type="match status" value="1"/>
</dbReference>